<evidence type="ECO:0000313" key="16">
    <source>
        <dbReference type="Proteomes" id="UP000245081"/>
    </source>
</evidence>
<evidence type="ECO:0000256" key="13">
    <source>
        <dbReference type="HAMAP-Rule" id="MF_00409"/>
    </source>
</evidence>
<dbReference type="GO" id="GO:0005886">
    <property type="term" value="C:plasma membrane"/>
    <property type="evidence" value="ECO:0007669"/>
    <property type="project" value="TreeGrafter"/>
</dbReference>
<evidence type="ECO:0000256" key="6">
    <source>
        <dbReference type="ARBA" id="ARBA00022556"/>
    </source>
</evidence>
<evidence type="ECO:0000256" key="2">
    <source>
        <dbReference type="ARBA" id="ARBA00004870"/>
    </source>
</evidence>
<dbReference type="PANTHER" id="PTHR42724">
    <property type="entry name" value="TETRAACYLDISACCHARIDE 4'-KINASE"/>
    <property type="match status" value="1"/>
</dbReference>
<dbReference type="PANTHER" id="PTHR42724:SF1">
    <property type="entry name" value="TETRAACYLDISACCHARIDE 4'-KINASE, MITOCHONDRIAL-RELATED"/>
    <property type="match status" value="1"/>
</dbReference>
<keyword evidence="6 13" id="KW-0441">Lipid A biosynthesis</keyword>
<dbReference type="OrthoDB" id="9766423at2"/>
<keyword evidence="10 13" id="KW-0067">ATP-binding</keyword>
<keyword evidence="16" id="KW-1185">Reference proteome</keyword>
<evidence type="ECO:0000256" key="1">
    <source>
        <dbReference type="ARBA" id="ARBA00002274"/>
    </source>
</evidence>
<organism evidence="15 16">
    <name type="scientific">Novimethylophilus kurashikiensis</name>
    <dbReference type="NCBI Taxonomy" id="1825523"/>
    <lineage>
        <taxon>Bacteria</taxon>
        <taxon>Pseudomonadati</taxon>
        <taxon>Pseudomonadota</taxon>
        <taxon>Betaproteobacteria</taxon>
        <taxon>Nitrosomonadales</taxon>
        <taxon>Methylophilaceae</taxon>
        <taxon>Novimethylophilus</taxon>
    </lineage>
</organism>
<feature type="binding site" evidence="13">
    <location>
        <begin position="69"/>
        <end position="76"/>
    </location>
    <ligand>
        <name>ATP</name>
        <dbReference type="ChEBI" id="CHEBI:30616"/>
    </ligand>
</feature>
<evidence type="ECO:0000256" key="4">
    <source>
        <dbReference type="ARBA" id="ARBA00016436"/>
    </source>
</evidence>
<feature type="transmembrane region" description="Helical" evidence="14">
    <location>
        <begin position="23"/>
        <end position="43"/>
    </location>
</feature>
<keyword evidence="8 13" id="KW-0547">Nucleotide-binding</keyword>
<keyword evidence="5 13" id="KW-0444">Lipid biosynthesis</keyword>
<evidence type="ECO:0000256" key="10">
    <source>
        <dbReference type="ARBA" id="ARBA00022840"/>
    </source>
</evidence>
<keyword evidence="11 13" id="KW-0443">Lipid metabolism</keyword>
<dbReference type="GO" id="GO:0005524">
    <property type="term" value="F:ATP binding"/>
    <property type="evidence" value="ECO:0007669"/>
    <property type="project" value="UniProtKB-UniRule"/>
</dbReference>
<evidence type="ECO:0000256" key="8">
    <source>
        <dbReference type="ARBA" id="ARBA00022741"/>
    </source>
</evidence>
<dbReference type="Pfam" id="PF02606">
    <property type="entry name" value="LpxK"/>
    <property type="match status" value="1"/>
</dbReference>
<evidence type="ECO:0000256" key="9">
    <source>
        <dbReference type="ARBA" id="ARBA00022777"/>
    </source>
</evidence>
<comment type="pathway">
    <text evidence="2 13">Glycolipid biosynthesis; lipid IV(A) biosynthesis; lipid IV(A) from (3R)-3-hydroxytetradecanoyl-[acyl-carrier-protein] and UDP-N-acetyl-alpha-D-glucosamine: step 6/6.</text>
</comment>
<comment type="similarity">
    <text evidence="13">Belongs to the LpxK family.</text>
</comment>
<dbReference type="InterPro" id="IPR003758">
    <property type="entry name" value="LpxK"/>
</dbReference>
<evidence type="ECO:0000256" key="12">
    <source>
        <dbReference type="ARBA" id="ARBA00029757"/>
    </source>
</evidence>
<keyword evidence="14" id="KW-1133">Transmembrane helix</keyword>
<evidence type="ECO:0000256" key="14">
    <source>
        <dbReference type="SAM" id="Phobius"/>
    </source>
</evidence>
<comment type="function">
    <text evidence="1 13">Transfers the gamma-phosphate of ATP to the 4'-position of a tetraacyldisaccharide 1-phosphate intermediate (termed DS-1-P) to form tetraacyldisaccharide 1,4'-bis-phosphate (lipid IVA).</text>
</comment>
<gene>
    <name evidence="13 15" type="primary">lpxK</name>
    <name evidence="15" type="ORF">NMK_3335</name>
</gene>
<keyword evidence="14" id="KW-0472">Membrane</keyword>
<accession>A0A2R5FIK3</accession>
<dbReference type="HAMAP" id="MF_00409">
    <property type="entry name" value="LpxK"/>
    <property type="match status" value="1"/>
</dbReference>
<dbReference type="RefSeq" id="WP_109016861.1">
    <property type="nucleotide sequence ID" value="NZ_BDOQ01000019.1"/>
</dbReference>
<dbReference type="GO" id="GO:0009244">
    <property type="term" value="P:lipopolysaccharide core region biosynthetic process"/>
    <property type="evidence" value="ECO:0007669"/>
    <property type="project" value="TreeGrafter"/>
</dbReference>
<dbReference type="EC" id="2.7.1.130" evidence="3 13"/>
<proteinExistence type="inferred from homology"/>
<keyword evidence="14" id="KW-0812">Transmembrane</keyword>
<comment type="caution">
    <text evidence="15">The sequence shown here is derived from an EMBL/GenBank/DDBJ whole genome shotgun (WGS) entry which is preliminary data.</text>
</comment>
<sequence>MPHSTGASSIKFSDWLQGQWQRFTPWQLLLLPFAGLFFVLTTIRRGLYKVGVLPSVTLPVPVVVVGNITVGGTGKTPLVLWLAAFLSSHGYRPGIISRGYGSKNAAPQAVLPDSDPTLVGDEPVLLAQRSGCPVWVSANRAEAGRALLAQFPQCDVILSDDGLQHYGLRRAMEIVVVDGARRFGNKLLLPAGPLRESRARLTKVDAVVINGESTTAGEYAMRLSGDRFRNLCDDRIATPHDFAGKKIHALAGIGNPSRFFSHLRELGLTFAEHPFPDHYAFTPRDVRFEDADVVLMTEKDAVKCQAFAPAESWALVVDALLDDALGRKVLEKLRK</sequence>
<dbReference type="UniPathway" id="UPA00359">
    <property type="reaction ID" value="UER00482"/>
</dbReference>
<keyword evidence="9 13" id="KW-0418">Kinase</keyword>
<dbReference type="SUPFAM" id="SSF52540">
    <property type="entry name" value="P-loop containing nucleoside triphosphate hydrolases"/>
    <property type="match status" value="1"/>
</dbReference>
<evidence type="ECO:0000313" key="15">
    <source>
        <dbReference type="EMBL" id="GBG15724.1"/>
    </source>
</evidence>
<dbReference type="InterPro" id="IPR027417">
    <property type="entry name" value="P-loop_NTPase"/>
</dbReference>
<evidence type="ECO:0000256" key="5">
    <source>
        <dbReference type="ARBA" id="ARBA00022516"/>
    </source>
</evidence>
<dbReference type="GO" id="GO:0009029">
    <property type="term" value="F:lipid-A 4'-kinase activity"/>
    <property type="evidence" value="ECO:0007669"/>
    <property type="project" value="UniProtKB-UniRule"/>
</dbReference>
<name>A0A2R5FIK3_9PROT</name>
<evidence type="ECO:0000256" key="3">
    <source>
        <dbReference type="ARBA" id="ARBA00012071"/>
    </source>
</evidence>
<dbReference type="EMBL" id="BDOQ01000019">
    <property type="protein sequence ID" value="GBG15724.1"/>
    <property type="molecule type" value="Genomic_DNA"/>
</dbReference>
<comment type="catalytic activity">
    <reaction evidence="13">
        <text>a lipid A disaccharide + ATP = a lipid IVA + ADP + H(+)</text>
        <dbReference type="Rhea" id="RHEA:67840"/>
        <dbReference type="ChEBI" id="CHEBI:15378"/>
        <dbReference type="ChEBI" id="CHEBI:30616"/>
        <dbReference type="ChEBI" id="CHEBI:176343"/>
        <dbReference type="ChEBI" id="CHEBI:176425"/>
        <dbReference type="ChEBI" id="CHEBI:456216"/>
        <dbReference type="EC" id="2.7.1.130"/>
    </reaction>
</comment>
<dbReference type="NCBIfam" id="TIGR00682">
    <property type="entry name" value="lpxK"/>
    <property type="match status" value="1"/>
</dbReference>
<keyword evidence="7 13" id="KW-0808">Transferase</keyword>
<evidence type="ECO:0000256" key="7">
    <source>
        <dbReference type="ARBA" id="ARBA00022679"/>
    </source>
</evidence>
<dbReference type="GO" id="GO:0009245">
    <property type="term" value="P:lipid A biosynthetic process"/>
    <property type="evidence" value="ECO:0007669"/>
    <property type="project" value="UniProtKB-UniRule"/>
</dbReference>
<evidence type="ECO:0000256" key="11">
    <source>
        <dbReference type="ARBA" id="ARBA00023098"/>
    </source>
</evidence>
<protein>
    <recommendedName>
        <fullName evidence="4 13">Tetraacyldisaccharide 4'-kinase</fullName>
        <ecNumber evidence="3 13">2.7.1.130</ecNumber>
    </recommendedName>
    <alternativeName>
        <fullName evidence="12 13">Lipid A 4'-kinase</fullName>
    </alternativeName>
</protein>
<dbReference type="Proteomes" id="UP000245081">
    <property type="component" value="Unassembled WGS sequence"/>
</dbReference>
<dbReference type="AlphaFoldDB" id="A0A2R5FIK3"/>
<reference evidence="15 16" key="1">
    <citation type="journal article" date="2018" name="Environ. Microbiol.">
        <title>Isolation and genomic characterization of Novimethylophilus kurashikiensis gen. nov. sp. nov., a new lanthanide-dependent methylotrophic species of Methylophilaceae.</title>
        <authorList>
            <person name="Lv H."/>
            <person name="Sahin N."/>
            <person name="Tani A."/>
        </authorList>
    </citation>
    <scope>NUCLEOTIDE SEQUENCE [LARGE SCALE GENOMIC DNA]</scope>
    <source>
        <strain evidence="15 16">La2-4</strain>
    </source>
</reference>